<evidence type="ECO:0000313" key="2">
    <source>
        <dbReference type="EMBL" id="MCI69805.1"/>
    </source>
</evidence>
<dbReference type="Proteomes" id="UP000265520">
    <property type="component" value="Unassembled WGS sequence"/>
</dbReference>
<organism evidence="2 3">
    <name type="scientific">Trifolium medium</name>
    <dbReference type="NCBI Taxonomy" id="97028"/>
    <lineage>
        <taxon>Eukaryota</taxon>
        <taxon>Viridiplantae</taxon>
        <taxon>Streptophyta</taxon>
        <taxon>Embryophyta</taxon>
        <taxon>Tracheophyta</taxon>
        <taxon>Spermatophyta</taxon>
        <taxon>Magnoliopsida</taxon>
        <taxon>eudicotyledons</taxon>
        <taxon>Gunneridae</taxon>
        <taxon>Pentapetalae</taxon>
        <taxon>rosids</taxon>
        <taxon>fabids</taxon>
        <taxon>Fabales</taxon>
        <taxon>Fabaceae</taxon>
        <taxon>Papilionoideae</taxon>
        <taxon>50 kb inversion clade</taxon>
        <taxon>NPAAA clade</taxon>
        <taxon>Hologalegina</taxon>
        <taxon>IRL clade</taxon>
        <taxon>Trifolieae</taxon>
        <taxon>Trifolium</taxon>
    </lineage>
</organism>
<dbReference type="AlphaFoldDB" id="A0A392UDJ7"/>
<comment type="caution">
    <text evidence="2">The sequence shown here is derived from an EMBL/GenBank/DDBJ whole genome shotgun (WGS) entry which is preliminary data.</text>
</comment>
<reference evidence="2 3" key="1">
    <citation type="journal article" date="2018" name="Front. Plant Sci.">
        <title>Red Clover (Trifolium pratense) and Zigzag Clover (T. medium) - A Picture of Genomic Similarities and Differences.</title>
        <authorList>
            <person name="Dluhosova J."/>
            <person name="Istvanek J."/>
            <person name="Nedelnik J."/>
            <person name="Repkova J."/>
        </authorList>
    </citation>
    <scope>NUCLEOTIDE SEQUENCE [LARGE SCALE GENOMIC DNA]</scope>
    <source>
        <strain evidence="3">cv. 10/8</strain>
        <tissue evidence="2">Leaf</tissue>
    </source>
</reference>
<name>A0A392UDJ7_9FABA</name>
<feature type="non-terminal residue" evidence="2">
    <location>
        <position position="1"/>
    </location>
</feature>
<protein>
    <submittedName>
        <fullName evidence="2">Uncharacterized protein</fullName>
    </submittedName>
</protein>
<dbReference type="EMBL" id="LXQA010763287">
    <property type="protein sequence ID" value="MCI69805.1"/>
    <property type="molecule type" value="Genomic_DNA"/>
</dbReference>
<feature type="region of interest" description="Disordered" evidence="1">
    <location>
        <begin position="1"/>
        <end position="66"/>
    </location>
</feature>
<accession>A0A392UDJ7</accession>
<evidence type="ECO:0000256" key="1">
    <source>
        <dbReference type="SAM" id="MobiDB-lite"/>
    </source>
</evidence>
<evidence type="ECO:0000313" key="3">
    <source>
        <dbReference type="Proteomes" id="UP000265520"/>
    </source>
</evidence>
<proteinExistence type="predicted"/>
<keyword evidence="3" id="KW-1185">Reference proteome</keyword>
<feature type="compositionally biased region" description="Polar residues" evidence="1">
    <location>
        <begin position="7"/>
        <end position="23"/>
    </location>
</feature>
<sequence>VPDVGASSVQPNSHAATITESLGASSEAASEEEEVQGNQEIGTDVVEDSQSGESKKNVSARCSNRC</sequence>